<feature type="domain" description="Phospholipase D N-terminal" evidence="2">
    <location>
        <begin position="43"/>
        <end position="140"/>
    </location>
</feature>
<reference evidence="3 4" key="1">
    <citation type="submission" date="2020-08" db="EMBL/GenBank/DDBJ databases">
        <title>Stenotrophomonas sp. W1S232.</title>
        <authorList>
            <person name="Deng Y."/>
        </authorList>
    </citation>
    <scope>NUCLEOTIDE SEQUENCE [LARGE SCALE GENOMIC DNA]</scope>
    <source>
        <strain evidence="3 4">W1S232</strain>
    </source>
</reference>
<protein>
    <submittedName>
        <fullName evidence="3">Alkaline phosphatase D family protein</fullName>
    </submittedName>
</protein>
<dbReference type="InterPro" id="IPR029052">
    <property type="entry name" value="Metallo-depent_PP-like"/>
</dbReference>
<dbReference type="InterPro" id="IPR032093">
    <property type="entry name" value="PhoD_N"/>
</dbReference>
<dbReference type="SUPFAM" id="SSF56300">
    <property type="entry name" value="Metallo-dependent phosphatases"/>
    <property type="match status" value="1"/>
</dbReference>
<dbReference type="Proteomes" id="UP000550609">
    <property type="component" value="Unassembled WGS sequence"/>
</dbReference>
<dbReference type="PANTHER" id="PTHR43606">
    <property type="entry name" value="PHOSPHATASE, PUTATIVE (AFU_ORTHOLOGUE AFUA_6G08710)-RELATED"/>
    <property type="match status" value="1"/>
</dbReference>
<evidence type="ECO:0000259" key="2">
    <source>
        <dbReference type="Pfam" id="PF16655"/>
    </source>
</evidence>
<dbReference type="PANTHER" id="PTHR43606:SF2">
    <property type="entry name" value="ALKALINE PHOSPHATASE FAMILY PROTEIN (AFU_ORTHOLOGUE AFUA_5G03860)"/>
    <property type="match status" value="1"/>
</dbReference>
<dbReference type="Gene3D" id="3.60.21.70">
    <property type="entry name" value="PhoD-like phosphatase"/>
    <property type="match status" value="1"/>
</dbReference>
<dbReference type="Pfam" id="PF09423">
    <property type="entry name" value="PhoD"/>
    <property type="match status" value="1"/>
</dbReference>
<proteinExistence type="predicted"/>
<evidence type="ECO:0000313" key="4">
    <source>
        <dbReference type="Proteomes" id="UP000550609"/>
    </source>
</evidence>
<dbReference type="Pfam" id="PF16655">
    <property type="entry name" value="PhoD_N"/>
    <property type="match status" value="1"/>
</dbReference>
<comment type="caution">
    <text evidence="3">The sequence shown here is derived from an EMBL/GenBank/DDBJ whole genome shotgun (WGS) entry which is preliminary data.</text>
</comment>
<evidence type="ECO:0000313" key="3">
    <source>
        <dbReference type="EMBL" id="MBB1116867.1"/>
    </source>
</evidence>
<organism evidence="3 4">
    <name type="scientific">Stenotrophomonas koreensis</name>
    <dbReference type="NCBI Taxonomy" id="266128"/>
    <lineage>
        <taxon>Bacteria</taxon>
        <taxon>Pseudomonadati</taxon>
        <taxon>Pseudomonadota</taxon>
        <taxon>Gammaproteobacteria</taxon>
        <taxon>Lysobacterales</taxon>
        <taxon>Lysobacteraceae</taxon>
        <taxon>Stenotrophomonas</taxon>
    </lineage>
</organism>
<feature type="domain" description="PhoD-like phosphatase metallophosphatase" evidence="1">
    <location>
        <begin position="154"/>
        <end position="492"/>
    </location>
</feature>
<evidence type="ECO:0000259" key="1">
    <source>
        <dbReference type="Pfam" id="PF09423"/>
    </source>
</evidence>
<dbReference type="AlphaFoldDB" id="A0A7W3YV78"/>
<name>A0A7W3YV78_9GAMM</name>
<dbReference type="InterPro" id="IPR038607">
    <property type="entry name" value="PhoD-like_sf"/>
</dbReference>
<dbReference type="CDD" id="cd07389">
    <property type="entry name" value="MPP_PhoD"/>
    <property type="match status" value="1"/>
</dbReference>
<dbReference type="InterPro" id="IPR018946">
    <property type="entry name" value="PhoD-like_MPP"/>
</dbReference>
<dbReference type="RefSeq" id="WP_182622031.1">
    <property type="nucleotide sequence ID" value="NZ_JACIUV010000003.1"/>
</dbReference>
<accession>A0A7W3YV78</accession>
<dbReference type="InterPro" id="IPR052900">
    <property type="entry name" value="Phospholipid_Metab_Enz"/>
</dbReference>
<sequence>MSLPSLNRRKPLLGASAMAIFAGLGAPGRLLANPRFTSNPFTLGVASGDPWPDGFVLWTRLAPEPLAEHAGMPMLSVPVRWEVADDPQFRRIVQSGQALARPELGHSVHVEVAGLQPQRPYWYRFHVGSEATSAVGRVRTAPSAGARVDRLRIGVAGCQHYEAGYYTAYAHLSQEPELDAIFHYGDYIYEGAGRPVGPGVVRSHAGGEIYSLDDYRRRYAQYKSDADLQAAHAAAAFLPSWDDHEVDNNWVAAMDQDGVPGEVFLLRRQAAMQAWYENMPVRRAQFPRADGLQMHRRVDFGDLLRVHVLDTRQYRSRQPCDPGLLERGRPCRTPESNGAQEVLGQAQEHWLSEGLRHPARWNLLAQQVMLMPFQYPDNRSAGPLNGDSWSGYPQARQRLIDTLAAHGQGNVVVATGDVHKHHAGVLPSRPEDLLSTPVATEFVTTSISSNGDGDDIPAGWEGVLAANPHAPLLNNRRGYQVFEIGKDHWQTEVVGVDRVSVPGGKRLRIARLVTEHGRPGVQRA</sequence>
<gene>
    <name evidence="3" type="ORF">H4O09_07380</name>
</gene>
<dbReference type="EMBL" id="JACIUV010000003">
    <property type="protein sequence ID" value="MBB1116867.1"/>
    <property type="molecule type" value="Genomic_DNA"/>
</dbReference>
<dbReference type="Gene3D" id="2.60.40.380">
    <property type="entry name" value="Purple acid phosphatase-like, N-terminal"/>
    <property type="match status" value="1"/>
</dbReference>